<evidence type="ECO:0008006" key="3">
    <source>
        <dbReference type="Google" id="ProtNLM"/>
    </source>
</evidence>
<keyword evidence="1" id="KW-0732">Signal</keyword>
<accession>G0UQS6</accession>
<reference evidence="2" key="1">
    <citation type="journal article" date="2012" name="Proc. Natl. Acad. Sci. U.S.A.">
        <title>Antigenic diversity is generated by distinct evolutionary mechanisms in African trypanosome species.</title>
        <authorList>
            <person name="Jackson A.P."/>
            <person name="Berry A."/>
            <person name="Aslett M."/>
            <person name="Allison H.C."/>
            <person name="Burton P."/>
            <person name="Vavrova-Anderson J."/>
            <person name="Brown R."/>
            <person name="Browne H."/>
            <person name="Corton N."/>
            <person name="Hauser H."/>
            <person name="Gamble J."/>
            <person name="Gilderthorp R."/>
            <person name="Marcello L."/>
            <person name="McQuillan J."/>
            <person name="Otto T.D."/>
            <person name="Quail M.A."/>
            <person name="Sanders M.J."/>
            <person name="van Tonder A."/>
            <person name="Ginger M.L."/>
            <person name="Field M.C."/>
            <person name="Barry J.D."/>
            <person name="Hertz-Fowler C."/>
            <person name="Berriman M."/>
        </authorList>
    </citation>
    <scope>NUCLEOTIDE SEQUENCE</scope>
    <source>
        <strain evidence="2">IL3000</strain>
    </source>
</reference>
<dbReference type="EMBL" id="HE575320">
    <property type="protein sequence ID" value="CCC91737.1"/>
    <property type="molecule type" value="Genomic_DNA"/>
</dbReference>
<evidence type="ECO:0000313" key="2">
    <source>
        <dbReference type="EMBL" id="CCC91737.1"/>
    </source>
</evidence>
<organism evidence="2">
    <name type="scientific">Trypanosoma congolense (strain IL3000)</name>
    <dbReference type="NCBI Taxonomy" id="1068625"/>
    <lineage>
        <taxon>Eukaryota</taxon>
        <taxon>Discoba</taxon>
        <taxon>Euglenozoa</taxon>
        <taxon>Kinetoplastea</taxon>
        <taxon>Metakinetoplastina</taxon>
        <taxon>Trypanosomatida</taxon>
        <taxon>Trypanosomatidae</taxon>
        <taxon>Trypanosoma</taxon>
        <taxon>Nannomonas</taxon>
    </lineage>
</organism>
<sequence>MLIPVLHLCCLFLPGSMTQPVCQGPATFAFTVRVRTVSGGQYSHHMPHRACGIQGAGTLIWCEKYARGSLVFDLVIIVLFTRGLCGAPFCPPLANISGFKTT</sequence>
<evidence type="ECO:0000256" key="1">
    <source>
        <dbReference type="SAM" id="SignalP"/>
    </source>
</evidence>
<protein>
    <recommendedName>
        <fullName evidence="3">T. congolense-specific, cell surface-expressed gene family</fullName>
    </recommendedName>
</protein>
<feature type="signal peptide" evidence="1">
    <location>
        <begin position="1"/>
        <end position="18"/>
    </location>
</feature>
<name>G0UQS6_TRYCI</name>
<proteinExistence type="predicted"/>
<feature type="chain" id="PRO_5003410273" description="T. congolense-specific, cell surface-expressed gene family" evidence="1">
    <location>
        <begin position="19"/>
        <end position="102"/>
    </location>
</feature>
<dbReference type="AlphaFoldDB" id="G0UQS6"/>
<gene>
    <name evidence="2" type="ORF">TCIL3000_7_5510</name>
</gene>